<dbReference type="EMBL" id="BMZD01000005">
    <property type="protein sequence ID" value="GHA01391.1"/>
    <property type="molecule type" value="Genomic_DNA"/>
</dbReference>
<evidence type="ECO:0000256" key="2">
    <source>
        <dbReference type="ARBA" id="ARBA00022598"/>
    </source>
</evidence>
<dbReference type="PANTHER" id="PTHR43767:SF7">
    <property type="entry name" value="MEDIUM_LONG-CHAIN-FATTY-ACID--COA LIGASE FADD8"/>
    <property type="match status" value="1"/>
</dbReference>
<evidence type="ECO:0000256" key="1">
    <source>
        <dbReference type="ARBA" id="ARBA00006432"/>
    </source>
</evidence>
<dbReference type="GO" id="GO:0016877">
    <property type="term" value="F:ligase activity, forming carbon-sulfur bonds"/>
    <property type="evidence" value="ECO:0007669"/>
    <property type="project" value="UniProtKB-ARBA"/>
</dbReference>
<dbReference type="InterPro" id="IPR042099">
    <property type="entry name" value="ANL_N_sf"/>
</dbReference>
<comment type="caution">
    <text evidence="8">The sequence shown here is derived from an EMBL/GenBank/DDBJ whole genome shotgun (WGS) entry which is preliminary data.</text>
</comment>
<evidence type="ECO:0000256" key="4">
    <source>
        <dbReference type="ARBA" id="ARBA00066616"/>
    </source>
</evidence>
<keyword evidence="2" id="KW-0436">Ligase</keyword>
<dbReference type="InterPro" id="IPR025110">
    <property type="entry name" value="AMP-bd_C"/>
</dbReference>
<comment type="similarity">
    <text evidence="1">Belongs to the ATP-dependent AMP-binding enzyme family.</text>
</comment>
<evidence type="ECO:0000313" key="8">
    <source>
        <dbReference type="EMBL" id="GHA01391.1"/>
    </source>
</evidence>
<reference evidence="8" key="1">
    <citation type="journal article" date="2014" name="Int. J. Syst. Evol. Microbiol.">
        <title>Complete genome sequence of Corynebacterium casei LMG S-19264T (=DSM 44701T), isolated from a smear-ripened cheese.</title>
        <authorList>
            <consortium name="US DOE Joint Genome Institute (JGI-PGF)"/>
            <person name="Walter F."/>
            <person name="Albersmeier A."/>
            <person name="Kalinowski J."/>
            <person name="Ruckert C."/>
        </authorList>
    </citation>
    <scope>NUCLEOTIDE SEQUENCE</scope>
    <source>
        <strain evidence="8">KCTC 32422</strain>
    </source>
</reference>
<dbReference type="EC" id="6.2.1.44" evidence="4"/>
<gene>
    <name evidence="8" type="ORF">GCM10011617_22660</name>
</gene>
<dbReference type="InterPro" id="IPR000873">
    <property type="entry name" value="AMP-dep_synth/lig_dom"/>
</dbReference>
<comment type="catalytic activity">
    <reaction evidence="3">
        <text>3-(methylsulfanyl)propanoate + ATP + CoA = 3-(methylsulfanyl)propanoyl-CoA + AMP + diphosphate</text>
        <dbReference type="Rhea" id="RHEA:43052"/>
        <dbReference type="ChEBI" id="CHEBI:30616"/>
        <dbReference type="ChEBI" id="CHEBI:33019"/>
        <dbReference type="ChEBI" id="CHEBI:49016"/>
        <dbReference type="ChEBI" id="CHEBI:57287"/>
        <dbReference type="ChEBI" id="CHEBI:82815"/>
        <dbReference type="ChEBI" id="CHEBI:456215"/>
        <dbReference type="EC" id="6.2.1.44"/>
    </reaction>
    <physiologicalReaction direction="left-to-right" evidence="3">
        <dbReference type="Rhea" id="RHEA:43053"/>
    </physiologicalReaction>
</comment>
<dbReference type="Gene3D" id="3.40.50.12780">
    <property type="entry name" value="N-terminal domain of ligase-like"/>
    <property type="match status" value="1"/>
</dbReference>
<dbReference type="RefSeq" id="WP_189541594.1">
    <property type="nucleotide sequence ID" value="NZ_BMZD01000005.1"/>
</dbReference>
<evidence type="ECO:0000313" key="9">
    <source>
        <dbReference type="Proteomes" id="UP000634139"/>
    </source>
</evidence>
<dbReference type="Pfam" id="PF00501">
    <property type="entry name" value="AMP-binding"/>
    <property type="match status" value="1"/>
</dbReference>
<dbReference type="InterPro" id="IPR050237">
    <property type="entry name" value="ATP-dep_AMP-bd_enzyme"/>
</dbReference>
<dbReference type="FunFam" id="3.30.300.30:FF:000008">
    <property type="entry name" value="2,3-dihydroxybenzoate-AMP ligase"/>
    <property type="match status" value="1"/>
</dbReference>
<dbReference type="Pfam" id="PF13193">
    <property type="entry name" value="AMP-binding_C"/>
    <property type="match status" value="1"/>
</dbReference>
<organism evidence="8 9">
    <name type="scientific">Novosphingobium arvoryzae</name>
    <dbReference type="NCBI Taxonomy" id="1256514"/>
    <lineage>
        <taxon>Bacteria</taxon>
        <taxon>Pseudomonadati</taxon>
        <taxon>Pseudomonadota</taxon>
        <taxon>Alphaproteobacteria</taxon>
        <taxon>Sphingomonadales</taxon>
        <taxon>Sphingomonadaceae</taxon>
        <taxon>Novosphingobium</taxon>
    </lineage>
</organism>
<accession>A0A918VHD1</accession>
<evidence type="ECO:0000256" key="5">
    <source>
        <dbReference type="ARBA" id="ARBA00067668"/>
    </source>
</evidence>
<proteinExistence type="inferred from homology"/>
<feature type="domain" description="AMP-dependent synthetase/ligase" evidence="6">
    <location>
        <begin position="17"/>
        <end position="370"/>
    </location>
</feature>
<evidence type="ECO:0000256" key="3">
    <source>
        <dbReference type="ARBA" id="ARBA00051915"/>
    </source>
</evidence>
<dbReference type="InterPro" id="IPR045851">
    <property type="entry name" value="AMP-bd_C_sf"/>
</dbReference>
<reference evidence="8" key="2">
    <citation type="submission" date="2020-09" db="EMBL/GenBank/DDBJ databases">
        <authorList>
            <person name="Sun Q."/>
            <person name="Kim S."/>
        </authorList>
    </citation>
    <scope>NUCLEOTIDE SEQUENCE</scope>
    <source>
        <strain evidence="8">KCTC 32422</strain>
    </source>
</reference>
<keyword evidence="9" id="KW-1185">Reference proteome</keyword>
<name>A0A918VHD1_9SPHN</name>
<dbReference type="Proteomes" id="UP000634139">
    <property type="component" value="Unassembled WGS sequence"/>
</dbReference>
<feature type="domain" description="AMP-binding enzyme C-terminal" evidence="7">
    <location>
        <begin position="420"/>
        <end position="494"/>
    </location>
</feature>
<dbReference type="AlphaFoldDB" id="A0A918VHD1"/>
<dbReference type="SUPFAM" id="SSF56801">
    <property type="entry name" value="Acetyl-CoA synthetase-like"/>
    <property type="match status" value="1"/>
</dbReference>
<evidence type="ECO:0000259" key="7">
    <source>
        <dbReference type="Pfam" id="PF13193"/>
    </source>
</evidence>
<dbReference type="Gene3D" id="3.30.300.30">
    <property type="match status" value="1"/>
</dbReference>
<sequence length="513" mass="53944">MGEAAGIGSVREIPAVQAARIGERPAVTVGGQTFSYADLGARAGRACANLRALGLEAGQRVAWLGSNSIHWFDIAFGSALADGCFLPINYRLSVGEIAYIVEHSEAPLLVVTEDMLDLARAACAELAVPPRIVSAGFALPGHARIDQGALVPAQQPEGLGGDILQLYTSGTTGRPKGACLSDANYAAFLVAAQQIDGFDYTEDDIVLIAVPIFHVAGFNVVMASLASGSHVIVHREFDAGAVMETIARERVTRTFLVPAMINALLHSGSDADVSSMRSIGYGASPISEAVLTGAQARFGCDFVQYYGMTESAGGGSSLAPQDHHGALLRSCGKPWPGLEMAILGPDGTPLPDGEVGEIVIRGPMITTGYWRNPEASADAIRDGWLHTGDAGLRSADGFYFVQDRVKDMIVSGGENIYPAEVENALAGCPGVVEVAVIGVPSDRWGEEVKAIVVPGPDAPDAAAVIDWARSRIAAYKLPKSVDFIPALPRNASGKVLKRELRAPYWKGRDRAVS</sequence>
<dbReference type="PANTHER" id="PTHR43767">
    <property type="entry name" value="LONG-CHAIN-FATTY-ACID--COA LIGASE"/>
    <property type="match status" value="1"/>
</dbReference>
<protein>
    <recommendedName>
        <fullName evidence="5">3-methylmercaptopropionyl-CoA ligase</fullName>
        <ecNumber evidence="4">6.2.1.44</ecNumber>
    </recommendedName>
</protein>
<evidence type="ECO:0000259" key="6">
    <source>
        <dbReference type="Pfam" id="PF00501"/>
    </source>
</evidence>